<protein>
    <recommendedName>
        <fullName evidence="3">histidine kinase</fullName>
        <ecNumber evidence="3">2.7.13.3</ecNumber>
    </recommendedName>
</protein>
<name>A0ABU1V4Y7_9BURK</name>
<keyword evidence="6" id="KW-0597">Phosphoprotein</keyword>
<dbReference type="Gene3D" id="3.30.450.300">
    <property type="entry name" value="Sensor histidine kinase RisS, periplasmic domain"/>
    <property type="match status" value="1"/>
</dbReference>
<dbReference type="Pfam" id="PF00512">
    <property type="entry name" value="HisKA"/>
    <property type="match status" value="1"/>
</dbReference>
<evidence type="ECO:0000256" key="5">
    <source>
        <dbReference type="ARBA" id="ARBA00022519"/>
    </source>
</evidence>
<keyword evidence="11" id="KW-0067">ATP-binding</keyword>
<dbReference type="RefSeq" id="WP_204731533.1">
    <property type="nucleotide sequence ID" value="NZ_JAVDWE010000001.1"/>
</dbReference>
<dbReference type="Pfam" id="PF02518">
    <property type="entry name" value="HATPase_c"/>
    <property type="match status" value="1"/>
</dbReference>
<dbReference type="PROSITE" id="PS50885">
    <property type="entry name" value="HAMP"/>
    <property type="match status" value="1"/>
</dbReference>
<keyword evidence="9" id="KW-0547">Nucleotide-binding</keyword>
<dbReference type="InterPro" id="IPR004358">
    <property type="entry name" value="Sig_transdc_His_kin-like_C"/>
</dbReference>
<dbReference type="InterPro" id="IPR003594">
    <property type="entry name" value="HATPase_dom"/>
</dbReference>
<dbReference type="Pfam" id="PF16524">
    <property type="entry name" value="RisS_PPD"/>
    <property type="match status" value="1"/>
</dbReference>
<evidence type="ECO:0000313" key="19">
    <source>
        <dbReference type="Proteomes" id="UP001265550"/>
    </source>
</evidence>
<dbReference type="InterPro" id="IPR036097">
    <property type="entry name" value="HisK_dim/P_sf"/>
</dbReference>
<keyword evidence="5" id="KW-0997">Cell inner membrane</keyword>
<feature type="transmembrane region" description="Helical" evidence="15">
    <location>
        <begin position="33"/>
        <end position="53"/>
    </location>
</feature>
<keyword evidence="10 18" id="KW-0418">Kinase</keyword>
<dbReference type="EC" id="2.7.13.3" evidence="3"/>
<feature type="domain" description="Histidine kinase" evidence="16">
    <location>
        <begin position="261"/>
        <end position="466"/>
    </location>
</feature>
<reference evidence="18 19" key="1">
    <citation type="submission" date="2023-07" db="EMBL/GenBank/DDBJ databases">
        <title>Sorghum-associated microbial communities from plants grown in Nebraska, USA.</title>
        <authorList>
            <person name="Schachtman D."/>
        </authorList>
    </citation>
    <scope>NUCLEOTIDE SEQUENCE [LARGE SCALE GENOMIC DNA]</scope>
    <source>
        <strain evidence="18 19">BE240</strain>
    </source>
</reference>
<feature type="transmembrane region" description="Helical" evidence="15">
    <location>
        <begin position="179"/>
        <end position="201"/>
    </location>
</feature>
<dbReference type="GO" id="GO:0004673">
    <property type="term" value="F:protein histidine kinase activity"/>
    <property type="evidence" value="ECO:0007669"/>
    <property type="project" value="UniProtKB-EC"/>
</dbReference>
<dbReference type="EMBL" id="JAVDWE010000001">
    <property type="protein sequence ID" value="MDR7092521.1"/>
    <property type="molecule type" value="Genomic_DNA"/>
</dbReference>
<evidence type="ECO:0000256" key="1">
    <source>
        <dbReference type="ARBA" id="ARBA00000085"/>
    </source>
</evidence>
<evidence type="ECO:0000256" key="9">
    <source>
        <dbReference type="ARBA" id="ARBA00022741"/>
    </source>
</evidence>
<dbReference type="PROSITE" id="PS50109">
    <property type="entry name" value="HIS_KIN"/>
    <property type="match status" value="1"/>
</dbReference>
<evidence type="ECO:0000256" key="15">
    <source>
        <dbReference type="SAM" id="Phobius"/>
    </source>
</evidence>
<comment type="caution">
    <text evidence="18">The sequence shown here is derived from an EMBL/GenBank/DDBJ whole genome shotgun (WGS) entry which is preliminary data.</text>
</comment>
<evidence type="ECO:0000256" key="6">
    <source>
        <dbReference type="ARBA" id="ARBA00022553"/>
    </source>
</evidence>
<dbReference type="CDD" id="cd06225">
    <property type="entry name" value="HAMP"/>
    <property type="match status" value="1"/>
</dbReference>
<organism evidence="18 19">
    <name type="scientific">Hydrogenophaga laconesensis</name>
    <dbReference type="NCBI Taxonomy" id="1805971"/>
    <lineage>
        <taxon>Bacteria</taxon>
        <taxon>Pseudomonadati</taxon>
        <taxon>Pseudomonadota</taxon>
        <taxon>Betaproteobacteria</taxon>
        <taxon>Burkholderiales</taxon>
        <taxon>Comamonadaceae</taxon>
        <taxon>Hydrogenophaga</taxon>
    </lineage>
</organism>
<dbReference type="Proteomes" id="UP001265550">
    <property type="component" value="Unassembled WGS sequence"/>
</dbReference>
<accession>A0ABU1V4Y7</accession>
<keyword evidence="14 15" id="KW-0472">Membrane</keyword>
<gene>
    <name evidence="18" type="ORF">J2X09_000244</name>
</gene>
<dbReference type="SMART" id="SM00388">
    <property type="entry name" value="HisKA"/>
    <property type="match status" value="1"/>
</dbReference>
<dbReference type="PANTHER" id="PTHR44936:SF5">
    <property type="entry name" value="SENSOR HISTIDINE KINASE ENVZ"/>
    <property type="match status" value="1"/>
</dbReference>
<evidence type="ECO:0000256" key="4">
    <source>
        <dbReference type="ARBA" id="ARBA00022475"/>
    </source>
</evidence>
<feature type="domain" description="HAMP" evidence="17">
    <location>
        <begin position="199"/>
        <end position="253"/>
    </location>
</feature>
<proteinExistence type="predicted"/>
<evidence type="ECO:0000256" key="10">
    <source>
        <dbReference type="ARBA" id="ARBA00022777"/>
    </source>
</evidence>
<evidence type="ECO:0000313" key="18">
    <source>
        <dbReference type="EMBL" id="MDR7092521.1"/>
    </source>
</evidence>
<dbReference type="PRINTS" id="PR00344">
    <property type="entry name" value="BCTRLSENSOR"/>
</dbReference>
<dbReference type="CDD" id="cd00082">
    <property type="entry name" value="HisKA"/>
    <property type="match status" value="1"/>
</dbReference>
<dbReference type="SUPFAM" id="SSF55874">
    <property type="entry name" value="ATPase domain of HSP90 chaperone/DNA topoisomerase II/histidine kinase"/>
    <property type="match status" value="1"/>
</dbReference>
<evidence type="ECO:0000256" key="2">
    <source>
        <dbReference type="ARBA" id="ARBA00004429"/>
    </source>
</evidence>
<dbReference type="InterPro" id="IPR003660">
    <property type="entry name" value="HAMP_dom"/>
</dbReference>
<evidence type="ECO:0000259" key="16">
    <source>
        <dbReference type="PROSITE" id="PS50109"/>
    </source>
</evidence>
<dbReference type="SUPFAM" id="SSF47384">
    <property type="entry name" value="Homodimeric domain of signal transducing histidine kinase"/>
    <property type="match status" value="1"/>
</dbReference>
<dbReference type="InterPro" id="IPR005467">
    <property type="entry name" value="His_kinase_dom"/>
</dbReference>
<dbReference type="InterPro" id="IPR036890">
    <property type="entry name" value="HATPase_C_sf"/>
</dbReference>
<dbReference type="SMART" id="SM00304">
    <property type="entry name" value="HAMP"/>
    <property type="match status" value="1"/>
</dbReference>
<comment type="subcellular location">
    <subcellularLocation>
        <location evidence="2">Cell inner membrane</location>
        <topology evidence="2">Multi-pass membrane protein</topology>
    </subcellularLocation>
</comment>
<dbReference type="InterPro" id="IPR038421">
    <property type="entry name" value="RisS_PPD_sf"/>
</dbReference>
<keyword evidence="19" id="KW-1185">Reference proteome</keyword>
<dbReference type="Gene3D" id="3.30.565.10">
    <property type="entry name" value="Histidine kinase-like ATPase, C-terminal domain"/>
    <property type="match status" value="1"/>
</dbReference>
<dbReference type="InterPro" id="IPR003661">
    <property type="entry name" value="HisK_dim/P_dom"/>
</dbReference>
<evidence type="ECO:0000256" key="11">
    <source>
        <dbReference type="ARBA" id="ARBA00022840"/>
    </source>
</evidence>
<keyword evidence="8 15" id="KW-0812">Transmembrane</keyword>
<evidence type="ECO:0000256" key="8">
    <source>
        <dbReference type="ARBA" id="ARBA00022692"/>
    </source>
</evidence>
<keyword evidence="13" id="KW-0902">Two-component regulatory system</keyword>
<evidence type="ECO:0000256" key="13">
    <source>
        <dbReference type="ARBA" id="ARBA00023012"/>
    </source>
</evidence>
<dbReference type="InterPro" id="IPR050980">
    <property type="entry name" value="2C_sensor_his_kinase"/>
</dbReference>
<keyword evidence="12 15" id="KW-1133">Transmembrane helix</keyword>
<keyword evidence="7 18" id="KW-0808">Transferase</keyword>
<evidence type="ECO:0000256" key="3">
    <source>
        <dbReference type="ARBA" id="ARBA00012438"/>
    </source>
</evidence>
<sequence>MSDESRVPFETQPASLETMPAPLEMRPSRSVSLFWRTFLFLALLLVGCTVAWLQTFRALEYEPRALQSANQLASLVNLSRAALVHSDAIARVSLIKTLAAEEGLRIAPREPTDTFRLYNTDAISRNVSERLSGRLGPDTLVAREVNGTAGLWIGFTIDGDPYWLLTDPSRIGPVAGTTWLIWLGTAALLSLTGAALIARLINRPLKKLSFAASRVREGDFNASQLNEAVATSEIREVNIGFNRMAQRLSKIEQDRALMLAGISHDLRTPLARLRLETEMSVGDAQAREHMAADIDQVNAIIDKFLDYARPDHLKPERVSLNQVVDAAIYSVGQDQNTYITTNIPRDTAVMGDAVELQRVFSNLIENAMRYGRDPETGVVKIDIAAKARDDTVLVKLRDHGKGVNPEQIDQLTQPFYRGDVSRTSATGTGLGLAIVDRAVARMGGRFALANSSTGGLAAHMKLVKAPS</sequence>
<dbReference type="InterPro" id="IPR032408">
    <property type="entry name" value="RisS_PPD"/>
</dbReference>
<evidence type="ECO:0000256" key="12">
    <source>
        <dbReference type="ARBA" id="ARBA00022989"/>
    </source>
</evidence>
<dbReference type="PANTHER" id="PTHR44936">
    <property type="entry name" value="SENSOR PROTEIN CREC"/>
    <property type="match status" value="1"/>
</dbReference>
<evidence type="ECO:0000259" key="17">
    <source>
        <dbReference type="PROSITE" id="PS50885"/>
    </source>
</evidence>
<dbReference type="Pfam" id="PF00672">
    <property type="entry name" value="HAMP"/>
    <property type="match status" value="1"/>
</dbReference>
<dbReference type="Gene3D" id="1.10.287.130">
    <property type="match status" value="1"/>
</dbReference>
<dbReference type="SMART" id="SM00387">
    <property type="entry name" value="HATPase_c"/>
    <property type="match status" value="1"/>
</dbReference>
<evidence type="ECO:0000256" key="7">
    <source>
        <dbReference type="ARBA" id="ARBA00022679"/>
    </source>
</evidence>
<keyword evidence="4" id="KW-1003">Cell membrane</keyword>
<comment type="catalytic activity">
    <reaction evidence="1">
        <text>ATP + protein L-histidine = ADP + protein N-phospho-L-histidine.</text>
        <dbReference type="EC" id="2.7.13.3"/>
    </reaction>
</comment>
<evidence type="ECO:0000256" key="14">
    <source>
        <dbReference type="ARBA" id="ARBA00023136"/>
    </source>
</evidence>